<dbReference type="AlphaFoldDB" id="A0A8X6N4Y0"/>
<evidence type="ECO:0000313" key="2">
    <source>
        <dbReference type="Proteomes" id="UP000887013"/>
    </source>
</evidence>
<reference evidence="1" key="1">
    <citation type="submission" date="2020-08" db="EMBL/GenBank/DDBJ databases">
        <title>Multicomponent nature underlies the extraordinary mechanical properties of spider dragline silk.</title>
        <authorList>
            <person name="Kono N."/>
            <person name="Nakamura H."/>
            <person name="Mori M."/>
            <person name="Yoshida Y."/>
            <person name="Ohtoshi R."/>
            <person name="Malay A.D."/>
            <person name="Moran D.A.P."/>
            <person name="Tomita M."/>
            <person name="Numata K."/>
            <person name="Arakawa K."/>
        </authorList>
    </citation>
    <scope>NUCLEOTIDE SEQUENCE</scope>
</reference>
<dbReference type="Proteomes" id="UP000887013">
    <property type="component" value="Unassembled WGS sequence"/>
</dbReference>
<sequence>MTNCTAPYVSISFDLNSNITYDNSEQDHLAHGSIATQLQLRDNCGIAGHIEHRALNAHGGLSCLPDWRSRLLRVLSYLCLVIWAHWPSRLPYRLKVKGILPEPSDLSARLVSGELSFPCRATPSVRSLP</sequence>
<name>A0A8X6N4Y0_NEPPI</name>
<accession>A0A8X6N4Y0</accession>
<protein>
    <submittedName>
        <fullName evidence="1">Uncharacterized protein</fullName>
    </submittedName>
</protein>
<proteinExistence type="predicted"/>
<keyword evidence="2" id="KW-1185">Reference proteome</keyword>
<comment type="caution">
    <text evidence="1">The sequence shown here is derived from an EMBL/GenBank/DDBJ whole genome shotgun (WGS) entry which is preliminary data.</text>
</comment>
<gene>
    <name evidence="1" type="ORF">NPIL_270481</name>
</gene>
<organism evidence="1 2">
    <name type="scientific">Nephila pilipes</name>
    <name type="common">Giant wood spider</name>
    <name type="synonym">Nephila maculata</name>
    <dbReference type="NCBI Taxonomy" id="299642"/>
    <lineage>
        <taxon>Eukaryota</taxon>
        <taxon>Metazoa</taxon>
        <taxon>Ecdysozoa</taxon>
        <taxon>Arthropoda</taxon>
        <taxon>Chelicerata</taxon>
        <taxon>Arachnida</taxon>
        <taxon>Araneae</taxon>
        <taxon>Araneomorphae</taxon>
        <taxon>Entelegynae</taxon>
        <taxon>Araneoidea</taxon>
        <taxon>Nephilidae</taxon>
        <taxon>Nephila</taxon>
    </lineage>
</organism>
<dbReference type="EMBL" id="BMAW01054065">
    <property type="protein sequence ID" value="GFS94272.1"/>
    <property type="molecule type" value="Genomic_DNA"/>
</dbReference>
<evidence type="ECO:0000313" key="1">
    <source>
        <dbReference type="EMBL" id="GFS94272.1"/>
    </source>
</evidence>